<sequence length="379" mass="41327">MPKLVGIPARPGFPAAQLYTRISTPVDIQAVSVDPAYPTIIFIHHLWGDSFSFYPQFDDPTFFEHFNLVAIDLRGHGLSKSGPMEEPFSWSFAADDVAAVMQELGIGSAHVLGNARGSITTLRLASGYPDMVESVCIVGPTYENEPPAWKTAFDETIVILQQTVRDNDPEGLDLITLVAFEHFAGECQTPAIIEMRDELLAALPYAVALLHTRNQDLSPLEAETIRCPVVLLRGSDDHRDLFDEEDKRLVALINKDKPVARASRQIIDGVPRGMTLTSSNIVNPLLSAFFNTPSTPLPSSPLSPGTARSISRRPSTPRDITGFIIPPPPKLAAGTLTLGEMLDREARERDKASGGREVPNVQGGVRMTVEVLVVVDEEA</sequence>
<dbReference type="GO" id="GO:0016020">
    <property type="term" value="C:membrane"/>
    <property type="evidence" value="ECO:0007669"/>
    <property type="project" value="TreeGrafter"/>
</dbReference>
<dbReference type="InterPro" id="IPR000073">
    <property type="entry name" value="AB_hydrolase_1"/>
</dbReference>
<keyword evidence="4" id="KW-1185">Reference proteome</keyword>
<protein>
    <recommendedName>
        <fullName evidence="2">AB hydrolase-1 domain-containing protein</fullName>
    </recommendedName>
</protein>
<dbReference type="GO" id="GO:0046464">
    <property type="term" value="P:acylglycerol catabolic process"/>
    <property type="evidence" value="ECO:0007669"/>
    <property type="project" value="TreeGrafter"/>
</dbReference>
<organism evidence="3 4">
    <name type="scientific">Saitozyma podzolica</name>
    <dbReference type="NCBI Taxonomy" id="1890683"/>
    <lineage>
        <taxon>Eukaryota</taxon>
        <taxon>Fungi</taxon>
        <taxon>Dikarya</taxon>
        <taxon>Basidiomycota</taxon>
        <taxon>Agaricomycotina</taxon>
        <taxon>Tremellomycetes</taxon>
        <taxon>Tremellales</taxon>
        <taxon>Trimorphomycetaceae</taxon>
        <taxon>Saitozyma</taxon>
    </lineage>
</organism>
<dbReference type="SUPFAM" id="SSF53474">
    <property type="entry name" value="alpha/beta-Hydrolases"/>
    <property type="match status" value="1"/>
</dbReference>
<feature type="region of interest" description="Disordered" evidence="1">
    <location>
        <begin position="295"/>
        <end position="324"/>
    </location>
</feature>
<dbReference type="PANTHER" id="PTHR43798">
    <property type="entry name" value="MONOACYLGLYCEROL LIPASE"/>
    <property type="match status" value="1"/>
</dbReference>
<name>A0A427YNP0_9TREE</name>
<comment type="caution">
    <text evidence="3">The sequence shown here is derived from an EMBL/GenBank/DDBJ whole genome shotgun (WGS) entry which is preliminary data.</text>
</comment>
<dbReference type="Proteomes" id="UP000279259">
    <property type="component" value="Unassembled WGS sequence"/>
</dbReference>
<dbReference type="GO" id="GO:0047372">
    <property type="term" value="F:monoacylglycerol lipase activity"/>
    <property type="evidence" value="ECO:0007669"/>
    <property type="project" value="TreeGrafter"/>
</dbReference>
<evidence type="ECO:0000256" key="1">
    <source>
        <dbReference type="SAM" id="MobiDB-lite"/>
    </source>
</evidence>
<reference evidence="3 4" key="1">
    <citation type="submission" date="2018-11" db="EMBL/GenBank/DDBJ databases">
        <title>Genome sequence of Saitozyma podzolica DSM 27192.</title>
        <authorList>
            <person name="Aliyu H."/>
            <person name="Gorte O."/>
            <person name="Ochsenreither K."/>
        </authorList>
    </citation>
    <scope>NUCLEOTIDE SEQUENCE [LARGE SCALE GENOMIC DNA]</scope>
    <source>
        <strain evidence="3 4">DSM 27192</strain>
    </source>
</reference>
<gene>
    <name evidence="3" type="ORF">EHS25_008138</name>
</gene>
<dbReference type="PANTHER" id="PTHR43798:SF33">
    <property type="entry name" value="HYDROLASE, PUTATIVE (AFU_ORTHOLOGUE AFUA_2G14860)-RELATED"/>
    <property type="match status" value="1"/>
</dbReference>
<dbReference type="AlphaFoldDB" id="A0A427YNP0"/>
<evidence type="ECO:0000259" key="2">
    <source>
        <dbReference type="Pfam" id="PF00561"/>
    </source>
</evidence>
<dbReference type="InterPro" id="IPR050266">
    <property type="entry name" value="AB_hydrolase_sf"/>
</dbReference>
<feature type="domain" description="AB hydrolase-1" evidence="2">
    <location>
        <begin position="38"/>
        <end position="154"/>
    </location>
</feature>
<evidence type="ECO:0000313" key="4">
    <source>
        <dbReference type="Proteomes" id="UP000279259"/>
    </source>
</evidence>
<accession>A0A427YNP0</accession>
<proteinExistence type="predicted"/>
<dbReference type="OrthoDB" id="19657at2759"/>
<dbReference type="Pfam" id="PF00561">
    <property type="entry name" value="Abhydrolase_1"/>
    <property type="match status" value="1"/>
</dbReference>
<dbReference type="STRING" id="1890683.A0A427YNP0"/>
<dbReference type="InterPro" id="IPR029058">
    <property type="entry name" value="AB_hydrolase_fold"/>
</dbReference>
<dbReference type="EMBL" id="RSCD01000005">
    <property type="protein sequence ID" value="RSH92693.1"/>
    <property type="molecule type" value="Genomic_DNA"/>
</dbReference>
<evidence type="ECO:0000313" key="3">
    <source>
        <dbReference type="EMBL" id="RSH92693.1"/>
    </source>
</evidence>
<dbReference type="Gene3D" id="3.40.50.1820">
    <property type="entry name" value="alpha/beta hydrolase"/>
    <property type="match status" value="1"/>
</dbReference>